<evidence type="ECO:0000313" key="1">
    <source>
        <dbReference type="EMBL" id="OAP63518.1"/>
    </source>
</evidence>
<dbReference type="RefSeq" id="XP_018696885.1">
    <property type="nucleotide sequence ID" value="XM_018834261.1"/>
</dbReference>
<dbReference type="STRING" id="1367422.A0A178ZUR8"/>
<accession>A0A178ZUR8</accession>
<evidence type="ECO:0000313" key="2">
    <source>
        <dbReference type="Proteomes" id="UP000078343"/>
    </source>
</evidence>
<dbReference type="InterPro" id="IPR025213">
    <property type="entry name" value="Sim4_Fta2"/>
</dbReference>
<dbReference type="Pfam" id="PF13095">
    <property type="entry name" value="FTA2"/>
    <property type="match status" value="1"/>
</dbReference>
<dbReference type="OrthoDB" id="3432781at2759"/>
<keyword evidence="2" id="KW-1185">Reference proteome</keyword>
<dbReference type="GeneID" id="30006915"/>
<name>A0A178ZUR8_9EURO</name>
<comment type="caution">
    <text evidence="1">The sequence shown here is derived from an EMBL/GenBank/DDBJ whole genome shotgun (WGS) entry which is preliminary data.</text>
</comment>
<protein>
    <recommendedName>
        <fullName evidence="3">Protein kinase domain-containing protein</fullName>
    </recommendedName>
</protein>
<evidence type="ECO:0008006" key="3">
    <source>
        <dbReference type="Google" id="ProtNLM"/>
    </source>
</evidence>
<gene>
    <name evidence="1" type="ORF">AYL99_02745</name>
</gene>
<dbReference type="AlphaFoldDB" id="A0A178ZUR8"/>
<organism evidence="1 2">
    <name type="scientific">Fonsecaea erecta</name>
    <dbReference type="NCBI Taxonomy" id="1367422"/>
    <lineage>
        <taxon>Eukaryota</taxon>
        <taxon>Fungi</taxon>
        <taxon>Dikarya</taxon>
        <taxon>Ascomycota</taxon>
        <taxon>Pezizomycotina</taxon>
        <taxon>Eurotiomycetes</taxon>
        <taxon>Chaetothyriomycetidae</taxon>
        <taxon>Chaetothyriales</taxon>
        <taxon>Herpotrichiellaceae</taxon>
        <taxon>Fonsecaea</taxon>
    </lineage>
</organism>
<reference evidence="1 2" key="1">
    <citation type="submission" date="2016-04" db="EMBL/GenBank/DDBJ databases">
        <title>Draft genome of Fonsecaea erecta CBS 125763.</title>
        <authorList>
            <person name="Weiss V.A."/>
            <person name="Vicente V.A."/>
            <person name="Raittz R.T."/>
            <person name="Moreno L.F."/>
            <person name="De Souza E.M."/>
            <person name="Pedrosa F.O."/>
            <person name="Steffens M.B."/>
            <person name="Faoro H."/>
            <person name="Tadra-Sfeir M.Z."/>
            <person name="Najafzadeh M.J."/>
            <person name="Felipe M.S."/>
            <person name="Teixeira M."/>
            <person name="Sun J."/>
            <person name="Xi L."/>
            <person name="Gomes R."/>
            <person name="De Azevedo C.M."/>
            <person name="Salgado C.G."/>
            <person name="Da Silva M.B."/>
            <person name="Nascimento M.F."/>
            <person name="Queiroz-Telles F."/>
            <person name="Attili D.S."/>
            <person name="Gorbushina A."/>
        </authorList>
    </citation>
    <scope>NUCLEOTIDE SEQUENCE [LARGE SCALE GENOMIC DNA]</scope>
    <source>
        <strain evidence="1 2">CBS 125763</strain>
    </source>
</reference>
<dbReference type="InterPro" id="IPR011009">
    <property type="entry name" value="Kinase-like_dom_sf"/>
</dbReference>
<proteinExistence type="predicted"/>
<dbReference type="EMBL" id="LVYI01000002">
    <property type="protein sequence ID" value="OAP63518.1"/>
    <property type="molecule type" value="Genomic_DNA"/>
</dbReference>
<dbReference type="Proteomes" id="UP000078343">
    <property type="component" value="Unassembled WGS sequence"/>
</dbReference>
<dbReference type="SUPFAM" id="SSF56112">
    <property type="entry name" value="Protein kinase-like (PK-like)"/>
    <property type="match status" value="1"/>
</dbReference>
<sequence>MLILDKFKFDHPELNFSRLRGTHRRAFYDPFYIECRANGSLIQQGLNGRITPFCYGWIEVSKSAELQVAKRFDIHPFPWNRPDSARDQKIRGILFEWKEGKPLSQVPINANIAAQARASLRALHSAQITHGALAAANFLVRGESPNQQVCLLDLSASISLPHVKFSEEDLKDIQQQELLLLEVAFELLSRLSINQGVSVSELSADGQAFLDKESQFIQHLWAPPQPTCWQG</sequence>